<evidence type="ECO:0000256" key="1">
    <source>
        <dbReference type="SAM" id="MobiDB-lite"/>
    </source>
</evidence>
<dbReference type="KEGG" id="moy:CVS54_01303"/>
<feature type="region of interest" description="Disordered" evidence="1">
    <location>
        <begin position="179"/>
        <end position="225"/>
    </location>
</feature>
<gene>
    <name evidence="2" type="ORF">CVS54_01303</name>
</gene>
<dbReference type="EMBL" id="CP031422">
    <property type="protein sequence ID" value="AZS39985.1"/>
    <property type="molecule type" value="Genomic_DNA"/>
</dbReference>
<dbReference type="Proteomes" id="UP000274841">
    <property type="component" value="Chromosome"/>
</dbReference>
<dbReference type="RefSeq" id="WP_127011979.1">
    <property type="nucleotide sequence ID" value="NZ_CP031422.1"/>
</dbReference>
<evidence type="ECO:0000313" key="3">
    <source>
        <dbReference type="Proteomes" id="UP000274841"/>
    </source>
</evidence>
<feature type="compositionally biased region" description="Low complexity" evidence="1">
    <location>
        <begin position="207"/>
        <end position="221"/>
    </location>
</feature>
<sequence length="558" mass="58941">MSIETLTPVSIVIENDSPSHVRWEAKRVRADLNERLLVADLLPFREEGNTSSGRMTIPGAEVVTLPADPDIVTLNLDHDSGQPVGRAVSLEATENAVRASFRIARTPEGDAALADAADPNGKRRSVSAEFDVHLDGTTATAVRIFAAALVERPAFPSARVLAEEATEADGEHLALEADALPEDITVTTPEGESATYTPDAEPEAEEPLTAAAAAPTESETPVSLPDTTVHAAASEAAPLSLSEMNIIAERVHAGSASPEMLARIENRGGFVAQTRVFAALSDVKYDASGSPVVEQRVPQWLGDIYTGNEFEQKYLPLIGHGDLTSKKFAGYKWNVKPAGAAWAGNKTNVPSNSPTTTPFEGEAELWAGGHDIAIEHRLFGHAGYFEAHGAAMIESYKRWADAKVFAAIDTAATANDIMADNPAGLDAGAGVSALIDGIFEVYSRDYTPTFALIAPDVYKSIFKTNRADILGYVSATLGFKSGELNGFEFRIANELDPGTIIVGTRSGMTALELPGVPVRAEAPDLVKGGLDVNYYAALGVAVTNPAAFALVTPYTVGG</sequence>
<evidence type="ECO:0000313" key="2">
    <source>
        <dbReference type="EMBL" id="AZS39985.1"/>
    </source>
</evidence>
<name>A0A3S9WIT1_9MICO</name>
<accession>A0A3S9WIT1</accession>
<reference evidence="2 3" key="1">
    <citation type="submission" date="2018-08" db="EMBL/GenBank/DDBJ databases">
        <title>Microbacterium oxydans strain HG3.</title>
        <authorList>
            <person name="ORTET P."/>
        </authorList>
    </citation>
    <scope>NUCLEOTIDE SEQUENCE [LARGE SCALE GENOMIC DNA]</scope>
    <source>
        <strain evidence="2 3">HG3</strain>
    </source>
</reference>
<evidence type="ECO:0008006" key="4">
    <source>
        <dbReference type="Google" id="ProtNLM"/>
    </source>
</evidence>
<proteinExistence type="predicted"/>
<dbReference type="SUPFAM" id="SSF56563">
    <property type="entry name" value="Major capsid protein gp5"/>
    <property type="match status" value="1"/>
</dbReference>
<dbReference type="AlphaFoldDB" id="A0A3S9WIT1"/>
<protein>
    <recommendedName>
        <fullName evidence="4">Major capsid protein</fullName>
    </recommendedName>
</protein>
<organism evidence="2 3">
    <name type="scientific">Microbacterium oxydans</name>
    <dbReference type="NCBI Taxonomy" id="82380"/>
    <lineage>
        <taxon>Bacteria</taxon>
        <taxon>Bacillati</taxon>
        <taxon>Actinomycetota</taxon>
        <taxon>Actinomycetes</taxon>
        <taxon>Micrococcales</taxon>
        <taxon>Microbacteriaceae</taxon>
        <taxon>Microbacterium</taxon>
    </lineage>
</organism>